<organism evidence="1">
    <name type="scientific">Rhizophora mucronata</name>
    <name type="common">Asiatic mangrove</name>
    <dbReference type="NCBI Taxonomy" id="61149"/>
    <lineage>
        <taxon>Eukaryota</taxon>
        <taxon>Viridiplantae</taxon>
        <taxon>Streptophyta</taxon>
        <taxon>Embryophyta</taxon>
        <taxon>Tracheophyta</taxon>
        <taxon>Spermatophyta</taxon>
        <taxon>Magnoliopsida</taxon>
        <taxon>eudicotyledons</taxon>
        <taxon>Gunneridae</taxon>
        <taxon>Pentapetalae</taxon>
        <taxon>rosids</taxon>
        <taxon>fabids</taxon>
        <taxon>Malpighiales</taxon>
        <taxon>Rhizophoraceae</taxon>
        <taxon>Rhizophora</taxon>
    </lineage>
</organism>
<proteinExistence type="predicted"/>
<dbReference type="EMBL" id="GGEC01093918">
    <property type="protein sequence ID" value="MBX74402.1"/>
    <property type="molecule type" value="Transcribed_RNA"/>
</dbReference>
<protein>
    <submittedName>
        <fullName evidence="1">Uncharacterized protein</fullName>
    </submittedName>
</protein>
<dbReference type="AlphaFoldDB" id="A0A2P2R536"/>
<sequence length="35" mass="3982">MFLLSIDGVIIMGKRKNKNKKDLSFPVSIFSYGFS</sequence>
<reference evidence="1" key="1">
    <citation type="submission" date="2018-02" db="EMBL/GenBank/DDBJ databases">
        <title>Rhizophora mucronata_Transcriptome.</title>
        <authorList>
            <person name="Meera S.P."/>
            <person name="Sreeshan A."/>
            <person name="Augustine A."/>
        </authorList>
    </citation>
    <scope>NUCLEOTIDE SEQUENCE</scope>
    <source>
        <tissue evidence="1">Leaf</tissue>
    </source>
</reference>
<evidence type="ECO:0000313" key="1">
    <source>
        <dbReference type="EMBL" id="MBX74402.1"/>
    </source>
</evidence>
<accession>A0A2P2R536</accession>
<name>A0A2P2R536_RHIMU</name>